<evidence type="ECO:0000256" key="3">
    <source>
        <dbReference type="RuleBase" id="RU003560"/>
    </source>
</evidence>
<comment type="caution">
    <text evidence="4">The sequence shown here is derived from an EMBL/GenBank/DDBJ whole genome shotgun (WGS) entry which is preliminary data.</text>
</comment>
<proteinExistence type="inferred from homology"/>
<dbReference type="EC" id="2.6.1.111" evidence="4"/>
<name>A0ABQ0C655_9PROT</name>
<dbReference type="Gene3D" id="3.40.640.10">
    <property type="entry name" value="Type I PLP-dependent aspartate aminotransferase-like (Major domain)"/>
    <property type="match status" value="1"/>
</dbReference>
<sequence length="427" mass="47805">MNFTQSKQWLERAYKVIPSATQTFSKGPTQWVRGVSPHFLERGEGAWVWDVDGNRYLDYLMALGPIILGYNHPRIQQAVCDQMRAGSTFSMMHRLEVELAERLVEIIPGAEMVRFGKNGSDANTAAIRAARAYTGRDRVACCGYHGWHDWFIGSTTRDKGVPKAVAELTHVFQYNDLKSLERLLIQYPGEFAAVIMEPVGVEPPQAGYLEGVRELCRSHGVLLIFDEIVTGFRLSLGGAQAFFGVTPDLATFGKAMANGLPLSAVVGPREIMEIFDEIFYSGTFGGETVSLAAGLATIDELQTHNILSQNWKHGEAVHAILKDLIKQYQLEDVVKLMGYPVRSVLAFPDVDEKRTRLKRSYFMQECVKRGLLYFCSHIPCGAHGEKELEFTETVFRQVVPLFASAHRDDLFEQKLEGGCVEAIFRKA</sequence>
<dbReference type="PROSITE" id="PS00600">
    <property type="entry name" value="AA_TRANSFER_CLASS_3"/>
    <property type="match status" value="1"/>
</dbReference>
<keyword evidence="5" id="KW-1185">Reference proteome</keyword>
<dbReference type="RefSeq" id="WP_420903912.1">
    <property type="nucleotide sequence ID" value="NZ_BAAFGK010000002.1"/>
</dbReference>
<dbReference type="Proteomes" id="UP001628193">
    <property type="component" value="Unassembled WGS sequence"/>
</dbReference>
<dbReference type="InterPro" id="IPR049704">
    <property type="entry name" value="Aminotrans_3_PPA_site"/>
</dbReference>
<dbReference type="InterPro" id="IPR015421">
    <property type="entry name" value="PyrdxlP-dep_Trfase_major"/>
</dbReference>
<dbReference type="InterPro" id="IPR015424">
    <property type="entry name" value="PyrdxlP-dep_Trfase"/>
</dbReference>
<dbReference type="InterPro" id="IPR005814">
    <property type="entry name" value="Aminotrans_3"/>
</dbReference>
<evidence type="ECO:0000256" key="1">
    <source>
        <dbReference type="ARBA" id="ARBA00001933"/>
    </source>
</evidence>
<dbReference type="PANTHER" id="PTHR43713:SF3">
    <property type="entry name" value="GLUTAMATE-1-SEMIALDEHYDE 2,1-AMINOMUTASE 1, CHLOROPLASTIC-RELATED"/>
    <property type="match status" value="1"/>
</dbReference>
<evidence type="ECO:0000313" key="5">
    <source>
        <dbReference type="Proteomes" id="UP001628193"/>
    </source>
</evidence>
<organism evidence="4 5">
    <name type="scientific">Candidatus Magnetaquiglobus chichijimensis</name>
    <dbReference type="NCBI Taxonomy" id="3141448"/>
    <lineage>
        <taxon>Bacteria</taxon>
        <taxon>Pseudomonadati</taxon>
        <taxon>Pseudomonadota</taxon>
        <taxon>Magnetococcia</taxon>
        <taxon>Magnetococcales</taxon>
        <taxon>Candidatus Magnetaquicoccaceae</taxon>
        <taxon>Candidatus Magnetaquiglobus</taxon>
    </lineage>
</organism>
<gene>
    <name evidence="4" type="primary">kat</name>
    <name evidence="4" type="ORF">SIID45300_00500</name>
</gene>
<accession>A0ABQ0C655</accession>
<dbReference type="InterPro" id="IPR015422">
    <property type="entry name" value="PyrdxlP-dep_Trfase_small"/>
</dbReference>
<keyword evidence="2 3" id="KW-0663">Pyridoxal phosphate</keyword>
<evidence type="ECO:0000313" key="4">
    <source>
        <dbReference type="EMBL" id="GAB0056195.1"/>
    </source>
</evidence>
<reference evidence="4 5" key="1">
    <citation type="submission" date="2024-05" db="EMBL/GenBank/DDBJ databases">
        <authorList>
            <consortium name="Candidatus Magnetaquicoccaceae bacterium FCR-1 genome sequencing consortium"/>
            <person name="Shimoshige H."/>
            <person name="Shimamura S."/>
            <person name="Taoka A."/>
            <person name="Kobayashi H."/>
            <person name="Maekawa T."/>
        </authorList>
    </citation>
    <scope>NUCLEOTIDE SEQUENCE [LARGE SCALE GENOMIC DNA]</scope>
    <source>
        <strain evidence="4 5">FCR-1</strain>
    </source>
</reference>
<keyword evidence="4" id="KW-0032">Aminotransferase</keyword>
<evidence type="ECO:0000256" key="2">
    <source>
        <dbReference type="ARBA" id="ARBA00022898"/>
    </source>
</evidence>
<dbReference type="Gene3D" id="3.90.1150.10">
    <property type="entry name" value="Aspartate Aminotransferase, domain 1"/>
    <property type="match status" value="1"/>
</dbReference>
<dbReference type="SUPFAM" id="SSF53383">
    <property type="entry name" value="PLP-dependent transferases"/>
    <property type="match status" value="1"/>
</dbReference>
<dbReference type="EMBL" id="BAAFGK010000002">
    <property type="protein sequence ID" value="GAB0056195.1"/>
    <property type="molecule type" value="Genomic_DNA"/>
</dbReference>
<reference evidence="4 5" key="2">
    <citation type="submission" date="2024-09" db="EMBL/GenBank/DDBJ databases">
        <title>Draft genome sequence of Candidatus Magnetaquicoccaceae bacterium FCR-1.</title>
        <authorList>
            <person name="Shimoshige H."/>
            <person name="Shimamura S."/>
            <person name="Taoka A."/>
            <person name="Kobayashi H."/>
            <person name="Maekawa T."/>
        </authorList>
    </citation>
    <scope>NUCLEOTIDE SEQUENCE [LARGE SCALE GENOMIC DNA]</scope>
    <source>
        <strain evidence="4 5">FCR-1</strain>
    </source>
</reference>
<dbReference type="CDD" id="cd00610">
    <property type="entry name" value="OAT_like"/>
    <property type="match status" value="1"/>
</dbReference>
<dbReference type="PANTHER" id="PTHR43713">
    <property type="entry name" value="GLUTAMATE-1-SEMIALDEHYDE 2,1-AMINOMUTASE"/>
    <property type="match status" value="1"/>
</dbReference>
<protein>
    <submittedName>
        <fullName evidence="4">3-aminobutyryl-CoA aminotransferase</fullName>
        <ecNumber evidence="4">2.6.1.111</ecNumber>
    </submittedName>
</protein>
<comment type="similarity">
    <text evidence="3">Belongs to the class-III pyridoxal-phosphate-dependent aminotransferase family.</text>
</comment>
<comment type="cofactor">
    <cofactor evidence="1">
        <name>pyridoxal 5'-phosphate</name>
        <dbReference type="ChEBI" id="CHEBI:597326"/>
    </cofactor>
</comment>
<dbReference type="GO" id="GO:0008483">
    <property type="term" value="F:transaminase activity"/>
    <property type="evidence" value="ECO:0007669"/>
    <property type="project" value="UniProtKB-KW"/>
</dbReference>
<keyword evidence="4" id="KW-0808">Transferase</keyword>
<dbReference type="Pfam" id="PF00202">
    <property type="entry name" value="Aminotran_3"/>
    <property type="match status" value="1"/>
</dbReference>